<evidence type="ECO:0000313" key="1">
    <source>
        <dbReference type="EMBL" id="RKH07107.1"/>
    </source>
</evidence>
<reference evidence="2" key="1">
    <citation type="submission" date="2018-09" db="EMBL/GenBank/DDBJ databases">
        <authorList>
            <person name="Livingstone P.G."/>
            <person name="Whitworth D.E."/>
        </authorList>
    </citation>
    <scope>NUCLEOTIDE SEQUENCE [LARGE SCALE GENOMIC DNA]</scope>
    <source>
        <strain evidence="2">CA043D</strain>
    </source>
</reference>
<name>A0A3A8KID7_9BACT</name>
<sequence length="253" mass="26835">MTLETARRSMLAMGVSADAIARGRAVLEQAVQAGTLDSVARAQSLQSGDEMTFVPLLVVLASTATAGDVPRSGYFGAGVNLEPLALGPMQAFSGGRAAVGISLQASFQVDLGARWAFRLPLEVGVGGSGDATFSELGLTPGLLYRWRDDAAQRWVPYVGGGLKLGAAGAGRELLGLPLVTTVQSLDLDFDDDDSESDPNFESRLGAFPEVWAGVEWHPNRWFALNLGVAYTYVRVLGTSVHLLHERVGVRFSL</sequence>
<dbReference type="EMBL" id="RAWE01000006">
    <property type="protein sequence ID" value="RKH07107.1"/>
    <property type="molecule type" value="Genomic_DNA"/>
</dbReference>
<gene>
    <name evidence="1" type="ORF">D7X32_03280</name>
</gene>
<dbReference type="InterPro" id="IPR011250">
    <property type="entry name" value="OMP/PagP_B-barrel"/>
</dbReference>
<dbReference type="SUPFAM" id="SSF56925">
    <property type="entry name" value="OMPA-like"/>
    <property type="match status" value="1"/>
</dbReference>
<comment type="caution">
    <text evidence="1">The sequence shown here is derived from an EMBL/GenBank/DDBJ whole genome shotgun (WGS) entry which is preliminary data.</text>
</comment>
<evidence type="ECO:0000313" key="2">
    <source>
        <dbReference type="Proteomes" id="UP000268313"/>
    </source>
</evidence>
<protein>
    <recommendedName>
        <fullName evidence="3">Outer membrane protein beta-barrel domain-containing protein</fullName>
    </recommendedName>
</protein>
<dbReference type="AlphaFoldDB" id="A0A3A8KID7"/>
<dbReference type="Gene3D" id="2.40.160.20">
    <property type="match status" value="1"/>
</dbReference>
<proteinExistence type="predicted"/>
<keyword evidence="2" id="KW-1185">Reference proteome</keyword>
<accession>A0A3A8KID7</accession>
<dbReference type="Proteomes" id="UP000268313">
    <property type="component" value="Unassembled WGS sequence"/>
</dbReference>
<evidence type="ECO:0008006" key="3">
    <source>
        <dbReference type="Google" id="ProtNLM"/>
    </source>
</evidence>
<organism evidence="1 2">
    <name type="scientific">Corallococcus carmarthensis</name>
    <dbReference type="NCBI Taxonomy" id="2316728"/>
    <lineage>
        <taxon>Bacteria</taxon>
        <taxon>Pseudomonadati</taxon>
        <taxon>Myxococcota</taxon>
        <taxon>Myxococcia</taxon>
        <taxon>Myxococcales</taxon>
        <taxon>Cystobacterineae</taxon>
        <taxon>Myxococcaceae</taxon>
        <taxon>Corallococcus</taxon>
    </lineage>
</organism>